<accession>A0A4S2CP30</accession>
<dbReference type="GO" id="GO:0006644">
    <property type="term" value="P:phospholipid metabolic process"/>
    <property type="evidence" value="ECO:0007669"/>
    <property type="project" value="TreeGrafter"/>
</dbReference>
<reference evidence="6" key="1">
    <citation type="submission" date="2016-04" db="EMBL/GenBank/DDBJ databases">
        <title>Complete Genome Sequences of Twelve Strains of a Stable Defined Moderately Diverse Mouse Microbiota 2 (sDMDMm2).</title>
        <authorList>
            <person name="Uchimura Y."/>
            <person name="Wyss M."/>
            <person name="Brugiroux S."/>
            <person name="Limenitakis J.P."/>
            <person name="Stecher B."/>
            <person name="McCoy K.D."/>
            <person name="Macpherson A.J."/>
        </authorList>
    </citation>
    <scope>NUCLEOTIDE SEQUENCE [LARGE SCALE GENOMIC DNA]</scope>
    <source>
        <strain evidence="6">I48</strain>
    </source>
</reference>
<feature type="signal peptide" evidence="1">
    <location>
        <begin position="1"/>
        <end position="19"/>
    </location>
</feature>
<dbReference type="SUPFAM" id="SSF49299">
    <property type="entry name" value="PKD domain"/>
    <property type="match status" value="1"/>
</dbReference>
<reference evidence="5 7" key="3">
    <citation type="submission" date="2019-04" db="EMBL/GenBank/DDBJ databases">
        <title>Microbes associate with the intestines of laboratory mice.</title>
        <authorList>
            <person name="Navarre W."/>
            <person name="Wong E."/>
            <person name="Huang K."/>
            <person name="Tropini C."/>
            <person name="Ng K."/>
            <person name="Yu B."/>
        </authorList>
    </citation>
    <scope>NUCLEOTIDE SEQUENCE [LARGE SCALE GENOMIC DNA]</scope>
    <source>
        <strain evidence="5 7">NM63_1-25</strain>
    </source>
</reference>
<evidence type="ECO:0000256" key="1">
    <source>
        <dbReference type="SAM" id="SignalP"/>
    </source>
</evidence>
<keyword evidence="6" id="KW-1185">Reference proteome</keyword>
<evidence type="ECO:0000259" key="2">
    <source>
        <dbReference type="PROSITE" id="PS50093"/>
    </source>
</evidence>
<dbReference type="PANTHER" id="PTHR46320:SF1">
    <property type="entry name" value="GLYCEROPHOSPHODIESTER PHOSPHODIESTERASE 1"/>
    <property type="match status" value="1"/>
</dbReference>
<dbReference type="Proteomes" id="UP000309566">
    <property type="component" value="Unassembled WGS sequence"/>
</dbReference>
<organism evidence="4 6">
    <name type="scientific">Bacteroides caecimuris</name>
    <dbReference type="NCBI Taxonomy" id="1796613"/>
    <lineage>
        <taxon>Bacteria</taxon>
        <taxon>Pseudomonadati</taxon>
        <taxon>Bacteroidota</taxon>
        <taxon>Bacteroidia</taxon>
        <taxon>Bacteroidales</taxon>
        <taxon>Bacteroidaceae</taxon>
        <taxon>Bacteroides</taxon>
    </lineage>
</organism>
<dbReference type="Gene3D" id="2.60.40.10">
    <property type="entry name" value="Immunoglobulins"/>
    <property type="match status" value="1"/>
</dbReference>
<evidence type="ECO:0000313" key="6">
    <source>
        <dbReference type="Proteomes" id="UP000092631"/>
    </source>
</evidence>
<evidence type="ECO:0000259" key="3">
    <source>
        <dbReference type="PROSITE" id="PS51704"/>
    </source>
</evidence>
<dbReference type="GO" id="GO:0005886">
    <property type="term" value="C:plasma membrane"/>
    <property type="evidence" value="ECO:0007669"/>
    <property type="project" value="TreeGrafter"/>
</dbReference>
<gene>
    <name evidence="4" type="ORF">A4V03_14980</name>
    <name evidence="5" type="ORF">E5353_14720</name>
</gene>
<proteinExistence type="predicted"/>
<sequence>MNKNKYNMFSFLLLGLALALNPSCSDDKNLEPAPEAVNIKVSNYAMLYETVHVNTTNVASGTTVTVNFGEGTVVEGKSGMEISHTYTRPGHYTITMEADGYITSTKDIEVGSKPGISEELKCLKDPDNKKVFVAAHRSHTSDTSIPDNSLRAVEAAIAAGTDFIETDVWCTTDGVIVVNHDFDILCNDGEKVDIRKVKYERIKGTRLIDRHTGKFSENPADVLPTLEEFLNAGRGRVFYSLDKIEYNPSVSYIVKEVERLGMIESVYFYAGGNPQTITTILEINPHAHVGVWSGNIVPFRNYPDGIFYSQGDYLPSKGFDTNLHPDIAEGIFPWINYLGVHDEATTENSLNEAHLDAILAEYPSLAFIQCDVPDLMIPALKKRGRR</sequence>
<keyword evidence="1" id="KW-0732">Signal</keyword>
<dbReference type="InterPro" id="IPR035986">
    <property type="entry name" value="PKD_dom_sf"/>
</dbReference>
<dbReference type="CDD" id="cd00146">
    <property type="entry name" value="PKD"/>
    <property type="match status" value="1"/>
</dbReference>
<dbReference type="PROSITE" id="PS51704">
    <property type="entry name" value="GP_PDE"/>
    <property type="match status" value="1"/>
</dbReference>
<dbReference type="PANTHER" id="PTHR46320">
    <property type="entry name" value="GLYCEROPHOSPHODIESTER PHOSPHODIESTERASE 1"/>
    <property type="match status" value="1"/>
</dbReference>
<dbReference type="KEGG" id="bcae:A4V03_14980"/>
<protein>
    <submittedName>
        <fullName evidence="5">PKD domain-containing protein</fullName>
    </submittedName>
</protein>
<dbReference type="AlphaFoldDB" id="A0A1C7H2B4"/>
<dbReference type="SUPFAM" id="SSF51695">
    <property type="entry name" value="PLC-like phosphodiesterases"/>
    <property type="match status" value="1"/>
</dbReference>
<dbReference type="GO" id="GO:0070291">
    <property type="term" value="P:N-acylethanolamine metabolic process"/>
    <property type="evidence" value="ECO:0007669"/>
    <property type="project" value="TreeGrafter"/>
</dbReference>
<dbReference type="Pfam" id="PF00801">
    <property type="entry name" value="PKD"/>
    <property type="match status" value="1"/>
</dbReference>
<dbReference type="InterPro" id="IPR030395">
    <property type="entry name" value="GP_PDE_dom"/>
</dbReference>
<dbReference type="OrthoDB" id="1491323at2"/>
<dbReference type="EMBL" id="CP015401">
    <property type="protein sequence ID" value="ANU58704.1"/>
    <property type="molecule type" value="Genomic_DNA"/>
</dbReference>
<reference evidence="4" key="2">
    <citation type="submission" date="2017-04" db="EMBL/GenBank/DDBJ databases">
        <title>Complete Genome Sequences of Twelve Strains of a Stable Defined Moderately Diverse Mouse Microbiota 2 (sDMDMm2).</title>
        <authorList>
            <person name="Uchimura Y."/>
            <person name="Wyss M."/>
            <person name="Brugiroux S."/>
            <person name="Limenitakis J.P."/>
            <person name="Stecher B."/>
            <person name="McCoy K.D."/>
            <person name="Macpherson A.J."/>
        </authorList>
    </citation>
    <scope>NUCLEOTIDE SEQUENCE</scope>
    <source>
        <strain evidence="4">I48</strain>
    </source>
</reference>
<dbReference type="EMBL" id="SRYX01000067">
    <property type="protein sequence ID" value="TGY30439.1"/>
    <property type="molecule type" value="Genomic_DNA"/>
</dbReference>
<dbReference type="PROSITE" id="PS50093">
    <property type="entry name" value="PKD"/>
    <property type="match status" value="1"/>
</dbReference>
<feature type="domain" description="PKD" evidence="2">
    <location>
        <begin position="34"/>
        <end position="98"/>
    </location>
</feature>
<dbReference type="RefSeq" id="WP_065539529.1">
    <property type="nucleotide sequence ID" value="NZ_CAPDLJ010000021.1"/>
</dbReference>
<dbReference type="CDD" id="cd08566">
    <property type="entry name" value="GDPD_AtGDE_like"/>
    <property type="match status" value="1"/>
</dbReference>
<feature type="domain" description="GP-PDE" evidence="3">
    <location>
        <begin position="131"/>
        <end position="386"/>
    </location>
</feature>
<dbReference type="GeneID" id="82188444"/>
<dbReference type="InterPro" id="IPR013783">
    <property type="entry name" value="Ig-like_fold"/>
</dbReference>
<dbReference type="InterPro" id="IPR000601">
    <property type="entry name" value="PKD_dom"/>
</dbReference>
<dbReference type="GO" id="GO:0006580">
    <property type="term" value="P:ethanolamine metabolic process"/>
    <property type="evidence" value="ECO:0007669"/>
    <property type="project" value="TreeGrafter"/>
</dbReference>
<name>A0A1C7H2B4_9BACE</name>
<evidence type="ECO:0000313" key="5">
    <source>
        <dbReference type="EMBL" id="TGY30439.1"/>
    </source>
</evidence>
<dbReference type="InterPro" id="IPR017946">
    <property type="entry name" value="PLC-like_Pdiesterase_TIM-brl"/>
</dbReference>
<evidence type="ECO:0000313" key="4">
    <source>
        <dbReference type="EMBL" id="ANU58704.1"/>
    </source>
</evidence>
<dbReference type="Pfam" id="PF03009">
    <property type="entry name" value="GDPD"/>
    <property type="match status" value="1"/>
</dbReference>
<feature type="chain" id="PRO_5041526126" evidence="1">
    <location>
        <begin position="20"/>
        <end position="386"/>
    </location>
</feature>
<dbReference type="Gene3D" id="3.20.20.190">
    <property type="entry name" value="Phosphatidylinositol (PI) phosphodiesterase"/>
    <property type="match status" value="1"/>
</dbReference>
<accession>A0A1C7H2B4</accession>
<evidence type="ECO:0000313" key="7">
    <source>
        <dbReference type="Proteomes" id="UP000309566"/>
    </source>
</evidence>
<dbReference type="GO" id="GO:0008889">
    <property type="term" value="F:glycerophosphodiester phosphodiesterase activity"/>
    <property type="evidence" value="ECO:0007669"/>
    <property type="project" value="TreeGrafter"/>
</dbReference>
<dbReference type="Proteomes" id="UP000092631">
    <property type="component" value="Chromosome"/>
</dbReference>